<dbReference type="EMBL" id="BLWB01000013">
    <property type="protein sequence ID" value="GFM95128.1"/>
    <property type="molecule type" value="Genomic_RNA"/>
</dbReference>
<feature type="region of interest" description="Disordered" evidence="1">
    <location>
        <begin position="61"/>
        <end position="85"/>
    </location>
</feature>
<comment type="caution">
    <text evidence="2">The sequence shown here is derived from an EMBL/GenBank/DDBJ whole genome shotgun (WGS) entry which is preliminary data.</text>
</comment>
<accession>A0A6L2ZKT5</accession>
<dbReference type="AlphaFoldDB" id="A0A6L2ZKT5"/>
<organism evidence="2">
    <name type="scientific">viral metagenome</name>
    <dbReference type="NCBI Taxonomy" id="1070528"/>
    <lineage>
        <taxon>unclassified sequences</taxon>
        <taxon>metagenomes</taxon>
        <taxon>organismal metagenomes</taxon>
    </lineage>
</organism>
<protein>
    <submittedName>
        <fullName evidence="2">Uncharacterized protein</fullName>
    </submittedName>
</protein>
<evidence type="ECO:0000256" key="1">
    <source>
        <dbReference type="SAM" id="MobiDB-lite"/>
    </source>
</evidence>
<evidence type="ECO:0000313" key="2">
    <source>
        <dbReference type="EMBL" id="GFM95128.1"/>
    </source>
</evidence>
<sequence>MSTDVGPGTVHPANKGILRRVERSVFLRMAEPQELDWVRPIVRLPTVPAVGWPDDLNVGVGPSPARQPAAHVEVEDDREENPLVQPKPSLGCTLPCFRFRALGFGPDRCTLYKPKGVPVSAKMPVIKEGKFRLAPTVAPTGSQGWGRGWKEDCEWLARPSCAGTSPCDRCSPLPLTLRGSGCATRVVRSARWAGIDLREGYRFPPHATNALSRGDFGGSPATKVNYSVDGTQSAIESLQQALGGKTVPGFKSGPEVAGATRLRRRAVWVNQVSGLLGLSSGSLGAYLRGRWTPDLPMSAAPLARELAALLEGGAKYLGAGTAEVRPLTRVEVKEDVEVVATPFLGLSVGGDVVRILPELVFYLSARASFRERDTTLVSSLKFKALEWCKSRFLTDATVAFCLPWSVALACSVSRPESGATRALESCGLPTKGECKPRSLGGLGGWLGGEASSFVSGLPSGKWWKKSGTA</sequence>
<gene>
    <name evidence="2" type="ORF">MMARV_C013P2</name>
</gene>
<reference evidence="2" key="1">
    <citation type="submission" date="2020-05" db="EMBL/GenBank/DDBJ databases">
        <title>Diverged and active partitiviruses in Lichen.</title>
        <authorList>
            <person name="Urayama S."/>
            <person name="Doi N."/>
            <person name="Kondo F."/>
            <person name="Chiba Y."/>
            <person name="Takaki Y."/>
            <person name="Hirai M."/>
            <person name="Minegishi Y."/>
            <person name="Hagiwara D."/>
            <person name="Nunoura T."/>
        </authorList>
    </citation>
    <scope>NUCLEOTIDE SEQUENCE</scope>
</reference>
<name>A0A6L2ZKT5_9ZZZZ</name>
<proteinExistence type="predicted"/>